<proteinExistence type="predicted"/>
<accession>A0A1G8B717</accession>
<dbReference type="Proteomes" id="UP000198923">
    <property type="component" value="Unassembled WGS sequence"/>
</dbReference>
<keyword evidence="3" id="KW-1185">Reference proteome</keyword>
<sequence>MAVLALDDGEVKHAAEHVAAALALDPTLPDAHELLARLDVELFPMERPVFVGTVIARAHLLAARGEHVKALELLASAQRHDPRGRWAHVPWVLDPELPARVPQEVLFRLFGGLAPSLADPVAAEDRPALEPYVQLVRHSARTYPECATLLWAGSMLMRRAGEAEEAVLLADRSAVLAPSRQAAIAAFGAHRNLERWDEAEKALLRALEIDPDDLYVRTDLAELLQRTGRLEDGLAWVEGALRVDAEHEAAFPTACGLRFECDGDARHLIDLADHLRAHPENGHASRVLSVQSAKLPWLNYSVPATESVVNVLFQVLEDEGADAGGGALAVSAPEPPSALLAFSCALPDFTLSIEAVPEPDPRLPVPEVFSGGPVREVSRQVWRYEDATAVPAVPIPPLEAGHAVAALAESRWPHLPAAFDAAVRLSSLPLDDLLGVLVHPPALPYGRAELWPHWIRQVQAWACLGIAHHRGDQPWRESERRRTLVDLAYGPEDWVSEAAVLALIATAWVDPEARADVAELVGWRYLAAVEAGGKRPVTILDSLGRLVLVTPDVHPDVRSLAERWLSDDDADPGDADAASTGGV</sequence>
<dbReference type="SUPFAM" id="SSF48452">
    <property type="entry name" value="TPR-like"/>
    <property type="match status" value="1"/>
</dbReference>
<dbReference type="Pfam" id="PF14559">
    <property type="entry name" value="TPR_19"/>
    <property type="match status" value="1"/>
</dbReference>
<dbReference type="STRING" id="504805.SAMN05421505_113176"/>
<name>A0A1G8B717_9ACTN</name>
<feature type="region of interest" description="Disordered" evidence="1">
    <location>
        <begin position="564"/>
        <end position="583"/>
    </location>
</feature>
<protein>
    <recommendedName>
        <fullName evidence="4">Tetratricopeptide repeat-containing protein</fullName>
    </recommendedName>
</protein>
<dbReference type="InterPro" id="IPR011990">
    <property type="entry name" value="TPR-like_helical_dom_sf"/>
</dbReference>
<dbReference type="AlphaFoldDB" id="A0A1G8B717"/>
<evidence type="ECO:0008006" key="4">
    <source>
        <dbReference type="Google" id="ProtNLM"/>
    </source>
</evidence>
<evidence type="ECO:0000313" key="3">
    <source>
        <dbReference type="Proteomes" id="UP000198923"/>
    </source>
</evidence>
<reference evidence="2 3" key="1">
    <citation type="submission" date="2016-10" db="EMBL/GenBank/DDBJ databases">
        <authorList>
            <person name="de Groot N.N."/>
        </authorList>
    </citation>
    <scope>NUCLEOTIDE SEQUENCE [LARGE SCALE GENOMIC DNA]</scope>
    <source>
        <strain evidence="2 3">CPCC 201354</strain>
    </source>
</reference>
<evidence type="ECO:0000313" key="2">
    <source>
        <dbReference type="EMBL" id="SDH28945.1"/>
    </source>
</evidence>
<dbReference type="EMBL" id="FNCN01000013">
    <property type="protein sequence ID" value="SDH28945.1"/>
    <property type="molecule type" value="Genomic_DNA"/>
</dbReference>
<organism evidence="2 3">
    <name type="scientific">Sinosporangium album</name>
    <dbReference type="NCBI Taxonomy" id="504805"/>
    <lineage>
        <taxon>Bacteria</taxon>
        <taxon>Bacillati</taxon>
        <taxon>Actinomycetota</taxon>
        <taxon>Actinomycetes</taxon>
        <taxon>Streptosporangiales</taxon>
        <taxon>Streptosporangiaceae</taxon>
        <taxon>Sinosporangium</taxon>
    </lineage>
</organism>
<evidence type="ECO:0000256" key="1">
    <source>
        <dbReference type="SAM" id="MobiDB-lite"/>
    </source>
</evidence>
<dbReference type="OrthoDB" id="2493140at2"/>
<gene>
    <name evidence="2" type="ORF">SAMN05421505_113176</name>
</gene>
<dbReference type="Gene3D" id="1.25.40.10">
    <property type="entry name" value="Tetratricopeptide repeat domain"/>
    <property type="match status" value="2"/>
</dbReference>